<evidence type="ECO:0000313" key="7">
    <source>
        <dbReference type="Proteomes" id="UP001497497"/>
    </source>
</evidence>
<evidence type="ECO:0000256" key="2">
    <source>
        <dbReference type="ARBA" id="ARBA00022540"/>
    </source>
</evidence>
<keyword evidence="7" id="KW-1185">Reference proteome</keyword>
<comment type="subunit">
    <text evidence="4">Component of the eukaryotic translation initiation factor 3 (eIF-3) complex.</text>
</comment>
<dbReference type="InterPro" id="IPR023194">
    <property type="entry name" value="eIF3-like_dom_sf"/>
</dbReference>
<comment type="subcellular location">
    <subcellularLocation>
        <location evidence="4">Cytoplasm</location>
    </subcellularLocation>
</comment>
<feature type="region of interest" description="Disordered" evidence="5">
    <location>
        <begin position="1"/>
        <end position="92"/>
    </location>
</feature>
<feature type="compositionally biased region" description="Acidic residues" evidence="5">
    <location>
        <begin position="1"/>
        <end position="10"/>
    </location>
</feature>
<dbReference type="Proteomes" id="UP001497497">
    <property type="component" value="Unassembled WGS sequence"/>
</dbReference>
<dbReference type="PANTHER" id="PTHR21681">
    <property type="entry name" value="EUKARYOTIC TRANSLATION INITIATION FACTOR 3 SUBUNIT J"/>
    <property type="match status" value="1"/>
</dbReference>
<sequence length="244" mass="28016">MDDWEKEDFDPVIQPGGVAVAATDRWDGEDEEDEVKDNWEDDEEEKKGEQTDASKPAQEKSSTAYQRPKKKPLADRLAEKSRAKQQDEEKQEVKELTAEEKLAEKIRLQKIQEEADLKLAKGLFGVGETSGIDSMYPETKEQFDQFEQALKTKITFFESSKLYPAFIDKLFHDITLTMAADDVKRIANAVTVLYHEKERQRKEQAKTQKKKKPKATIRVDKADDLGLADVAEGNYYDDEDDDFI</sequence>
<dbReference type="GO" id="GO:0016282">
    <property type="term" value="C:eukaryotic 43S preinitiation complex"/>
    <property type="evidence" value="ECO:0007669"/>
    <property type="project" value="UniProtKB-UniRule"/>
</dbReference>
<accession>A0AAV2GXD8</accession>
<gene>
    <name evidence="6" type="ORF">GSLYS_00000284001</name>
</gene>
<comment type="similarity">
    <text evidence="4">Belongs to the eIF-3 subunit J family.</text>
</comment>
<reference evidence="6 7" key="1">
    <citation type="submission" date="2024-04" db="EMBL/GenBank/DDBJ databases">
        <authorList>
            <consortium name="Genoscope - CEA"/>
            <person name="William W."/>
        </authorList>
    </citation>
    <scope>NUCLEOTIDE SEQUENCE [LARGE SCALE GENOMIC DNA]</scope>
</reference>
<feature type="compositionally biased region" description="Acidic residues" evidence="5">
    <location>
        <begin position="27"/>
        <end position="44"/>
    </location>
</feature>
<proteinExistence type="inferred from homology"/>
<dbReference type="Pfam" id="PF08597">
    <property type="entry name" value="eIF3_subunit"/>
    <property type="match status" value="1"/>
</dbReference>
<dbReference type="Gene3D" id="1.10.246.60">
    <property type="entry name" value="Eukaryotic translation initiation factor 3 like domains"/>
    <property type="match status" value="1"/>
</dbReference>
<dbReference type="InterPro" id="IPR013906">
    <property type="entry name" value="eIF3j"/>
</dbReference>
<keyword evidence="1 4" id="KW-0963">Cytoplasm</keyword>
<feature type="compositionally biased region" description="Basic and acidic residues" evidence="5">
    <location>
        <begin position="72"/>
        <end position="92"/>
    </location>
</feature>
<dbReference type="PANTHER" id="PTHR21681:SF0">
    <property type="entry name" value="EUKARYOTIC TRANSLATION INITIATION FACTOR 3 SUBUNIT J"/>
    <property type="match status" value="1"/>
</dbReference>
<evidence type="ECO:0000256" key="1">
    <source>
        <dbReference type="ARBA" id="ARBA00022490"/>
    </source>
</evidence>
<comment type="function">
    <text evidence="4">Component of the eukaryotic translation initiation factor 3 (eIF-3) complex, which is involved in protein synthesis of a specialized repertoire of mRNAs and, together with other initiation factors, stimulates binding of mRNA and methionyl-tRNAi to the 40S ribosome. The eIF-3 complex specifically targets and initiates translation of a subset of mRNAs involved in cell proliferation.</text>
</comment>
<evidence type="ECO:0000256" key="3">
    <source>
        <dbReference type="ARBA" id="ARBA00022917"/>
    </source>
</evidence>
<keyword evidence="2 4" id="KW-0396">Initiation factor</keyword>
<name>A0AAV2GXD8_LYMST</name>
<dbReference type="HAMAP" id="MF_03009">
    <property type="entry name" value="eIF3j"/>
    <property type="match status" value="1"/>
</dbReference>
<protein>
    <recommendedName>
        <fullName evidence="4">Eukaryotic translation initiation factor 3 subunit J</fullName>
        <shortName evidence="4">eIF3j</shortName>
    </recommendedName>
</protein>
<comment type="caution">
    <text evidence="6">The sequence shown here is derived from an EMBL/GenBank/DDBJ whole genome shotgun (WGS) entry which is preliminary data.</text>
</comment>
<dbReference type="GO" id="GO:0033290">
    <property type="term" value="C:eukaryotic 48S preinitiation complex"/>
    <property type="evidence" value="ECO:0007669"/>
    <property type="project" value="UniProtKB-UniRule"/>
</dbReference>
<keyword evidence="3 4" id="KW-0648">Protein biosynthesis</keyword>
<dbReference type="AlphaFoldDB" id="A0AAV2GXD8"/>
<dbReference type="GO" id="GO:0005852">
    <property type="term" value="C:eukaryotic translation initiation factor 3 complex"/>
    <property type="evidence" value="ECO:0007669"/>
    <property type="project" value="UniProtKB-UniRule"/>
</dbReference>
<evidence type="ECO:0000256" key="4">
    <source>
        <dbReference type="HAMAP-Rule" id="MF_03009"/>
    </source>
</evidence>
<dbReference type="GO" id="GO:0003743">
    <property type="term" value="F:translation initiation factor activity"/>
    <property type="evidence" value="ECO:0007669"/>
    <property type="project" value="UniProtKB-UniRule"/>
</dbReference>
<evidence type="ECO:0000256" key="5">
    <source>
        <dbReference type="SAM" id="MobiDB-lite"/>
    </source>
</evidence>
<dbReference type="EMBL" id="CAXITT010000002">
    <property type="protein sequence ID" value="CAL1526107.1"/>
    <property type="molecule type" value="Genomic_DNA"/>
</dbReference>
<evidence type="ECO:0000313" key="6">
    <source>
        <dbReference type="EMBL" id="CAL1526107.1"/>
    </source>
</evidence>
<dbReference type="GO" id="GO:0001732">
    <property type="term" value="P:formation of cytoplasmic translation initiation complex"/>
    <property type="evidence" value="ECO:0007669"/>
    <property type="project" value="UniProtKB-UniRule"/>
</dbReference>
<organism evidence="6 7">
    <name type="scientific">Lymnaea stagnalis</name>
    <name type="common">Great pond snail</name>
    <name type="synonym">Helix stagnalis</name>
    <dbReference type="NCBI Taxonomy" id="6523"/>
    <lineage>
        <taxon>Eukaryota</taxon>
        <taxon>Metazoa</taxon>
        <taxon>Spiralia</taxon>
        <taxon>Lophotrochozoa</taxon>
        <taxon>Mollusca</taxon>
        <taxon>Gastropoda</taxon>
        <taxon>Heterobranchia</taxon>
        <taxon>Euthyneura</taxon>
        <taxon>Panpulmonata</taxon>
        <taxon>Hygrophila</taxon>
        <taxon>Lymnaeoidea</taxon>
        <taxon>Lymnaeidae</taxon>
        <taxon>Lymnaea</taxon>
    </lineage>
</organism>